<evidence type="ECO:0000256" key="8">
    <source>
        <dbReference type="ARBA" id="ARBA00023125"/>
    </source>
</evidence>
<evidence type="ECO:0000313" key="15">
    <source>
        <dbReference type="Proteomes" id="UP000538931"/>
    </source>
</evidence>
<dbReference type="InterPro" id="IPR027785">
    <property type="entry name" value="UvrD-like_helicase_C"/>
</dbReference>
<dbReference type="SUPFAM" id="SSF52540">
    <property type="entry name" value="P-loop containing nucleoside triphosphate hydrolases"/>
    <property type="match status" value="2"/>
</dbReference>
<evidence type="ECO:0000256" key="7">
    <source>
        <dbReference type="ARBA" id="ARBA00022840"/>
    </source>
</evidence>
<dbReference type="PANTHER" id="PTHR43788">
    <property type="entry name" value="DNA2/NAM7 HELICASE FAMILY MEMBER"/>
    <property type="match status" value="1"/>
</dbReference>
<keyword evidence="6 11" id="KW-0269">Exonuclease</keyword>
<dbReference type="GO" id="GO:0003677">
    <property type="term" value="F:DNA binding"/>
    <property type="evidence" value="ECO:0007669"/>
    <property type="project" value="UniProtKB-UniRule"/>
</dbReference>
<dbReference type="CDD" id="cd17933">
    <property type="entry name" value="DEXSc_RecD-like"/>
    <property type="match status" value="1"/>
</dbReference>
<dbReference type="GO" id="GO:0009338">
    <property type="term" value="C:exodeoxyribonuclease V complex"/>
    <property type="evidence" value="ECO:0007669"/>
    <property type="project" value="InterPro"/>
</dbReference>
<evidence type="ECO:0000256" key="10">
    <source>
        <dbReference type="ARBA" id="ARBA00023235"/>
    </source>
</evidence>
<sequence>MAEQSDLFAIGGNLHPALQNWSALEQLLQRWQERGWIRALDLALGRFLHALAPDSSPLALLAGVLASHQLGRGHICADIDNLLSAPDTALSLPPDGEFGEALPDRPVELLQGLGRSEWLTALQTSALVGSGDPATPLVLEPDSTRLYLYRQWHYEVAVARQIEQRLQTLPVDETRVKQRLDELFATATKPLDWQMLACALMTGCRFGIITGGPGTGKTTTVVRLLALLQSLARDDGQLLRIRLAAPTGKAAARLTDSISGAIKGLPEHLQAGIPQEVTTLHRLLGSKPGTRRFVHHADRPLHADLVVVDEASMVDLEMMYQLLTALPARARLVLLGDKDQLASVEAGSVLGDLCEHAERGGYRPETLALLQRQTGQDVAAWQSAQGQASVQPLAQATAMLRHSHRFGADSGIGALARAVNSGRPEAVNRVLQQGYADLAVTVLKGPEDPALERLVLDGGQLAVAAGEGGPVGYRHYLQCLQTTRPAEATPTSLDDWAREVLSAFGCFQLLCALRRGDWGVEGLNERIARVLRQAGLIAREQGWYEGRPVLVTRNDYGLGLMNGDIGITLAVPERQGEPVLKVVFPLADGTLKWVLPSRLQMIETVYVMTVHKSQGSEFSHTALLLPPSINPVLTRELVYTGVTRASRWFSLVLSHRGRLDDAVRARVRRASGLGKRLIVPEQELDQYNGAHEC</sequence>
<evidence type="ECO:0000256" key="2">
    <source>
        <dbReference type="ARBA" id="ARBA00022741"/>
    </source>
</evidence>
<comment type="similarity">
    <text evidence="11">Belongs to the RecD family.</text>
</comment>
<keyword evidence="2 11" id="KW-0547">Nucleotide-binding</keyword>
<dbReference type="InterPro" id="IPR027417">
    <property type="entry name" value="P-loop_NTPase"/>
</dbReference>
<dbReference type="EC" id="5.6.2.3" evidence="11"/>
<feature type="domain" description="UvrD-like helicase C-terminal" evidence="12">
    <location>
        <begin position="605"/>
        <end position="652"/>
    </location>
</feature>
<keyword evidence="7 11" id="KW-0067">ATP-binding</keyword>
<proteinExistence type="inferred from homology"/>
<organism evidence="14 15">
    <name type="scientific">Marinobacterium marinum</name>
    <dbReference type="NCBI Taxonomy" id="2756129"/>
    <lineage>
        <taxon>Bacteria</taxon>
        <taxon>Pseudomonadati</taxon>
        <taxon>Pseudomonadota</taxon>
        <taxon>Gammaproteobacteria</taxon>
        <taxon>Oceanospirillales</taxon>
        <taxon>Oceanospirillaceae</taxon>
        <taxon>Marinobacterium</taxon>
    </lineage>
</organism>
<accession>A0A7W2ACU1</accession>
<dbReference type="GO" id="GO:0005524">
    <property type="term" value="F:ATP binding"/>
    <property type="evidence" value="ECO:0007669"/>
    <property type="project" value="UniProtKB-UniRule"/>
</dbReference>
<keyword evidence="8 11" id="KW-0238">DNA-binding</keyword>
<dbReference type="HAMAP" id="MF_01487">
    <property type="entry name" value="RecD"/>
    <property type="match status" value="1"/>
</dbReference>
<dbReference type="EMBL" id="JACEMT010000050">
    <property type="protein sequence ID" value="MBA4502859.1"/>
    <property type="molecule type" value="Genomic_DNA"/>
</dbReference>
<feature type="domain" description="RecBCD enzyme subunit RecD N-terminal" evidence="13">
    <location>
        <begin position="33"/>
        <end position="147"/>
    </location>
</feature>
<protein>
    <recommendedName>
        <fullName evidence="11">RecBCD enzyme subunit RecD</fullName>
        <ecNumber evidence="11">5.6.2.3</ecNumber>
    </recommendedName>
    <alternativeName>
        <fullName evidence="11">DNA 5'-3' helicase subunit RecD</fullName>
    </alternativeName>
    <alternativeName>
        <fullName evidence="11">Exonuclease V subunit RecD</fullName>
        <shortName evidence="11">ExoV subunit RecD</shortName>
    </alternativeName>
    <alternativeName>
        <fullName evidence="11">Helicase/nuclease RecBCD subunit RecD</fullName>
    </alternativeName>
</protein>
<evidence type="ECO:0000256" key="9">
    <source>
        <dbReference type="ARBA" id="ARBA00023204"/>
    </source>
</evidence>
<comment type="function">
    <text evidence="11">A helicase/nuclease that prepares dsDNA breaks (DSB) for recombinational DNA repair. Binds to DSBs and unwinds DNA via a highly rapid and processive ATP-dependent bidirectional helicase activity. Unwinds dsDNA until it encounters a Chi (crossover hotspot instigator) sequence from the 3' direction. Cuts ssDNA a few nucleotides 3' to the Chi site. The properties and activities of the enzyme are changed at Chi. The Chi-altered holoenzyme produces a long 3'-ssDNA overhang and facilitates RecA-binding to the ssDNA for homologous DNA recombination and repair. Holoenzyme degrades any linearized DNA that is unable to undergo homologous recombination. In the holoenzyme this subunit has ssDNA-dependent ATPase and 5'-3' helicase activity. When added to pre-assembled RecBC greatly stimulates nuclease activity and augments holoenzyme processivity. Negatively regulates the RecA-loading ability of RecBCD.</text>
</comment>
<evidence type="ECO:0000256" key="3">
    <source>
        <dbReference type="ARBA" id="ARBA00022763"/>
    </source>
</evidence>
<evidence type="ECO:0000256" key="11">
    <source>
        <dbReference type="HAMAP-Rule" id="MF_01487"/>
    </source>
</evidence>
<comment type="caution">
    <text evidence="14">The sequence shown here is derived from an EMBL/GenBank/DDBJ whole genome shotgun (WGS) entry which is preliminary data.</text>
</comment>
<dbReference type="CDD" id="cd18809">
    <property type="entry name" value="SF1_C_RecD"/>
    <property type="match status" value="1"/>
</dbReference>
<keyword evidence="1 11" id="KW-0540">Nuclease</keyword>
<dbReference type="NCBIfam" id="TIGR01447">
    <property type="entry name" value="recD"/>
    <property type="match status" value="1"/>
</dbReference>
<evidence type="ECO:0000256" key="1">
    <source>
        <dbReference type="ARBA" id="ARBA00022722"/>
    </source>
</evidence>
<dbReference type="Proteomes" id="UP000538931">
    <property type="component" value="Unassembled WGS sequence"/>
</dbReference>
<evidence type="ECO:0000256" key="5">
    <source>
        <dbReference type="ARBA" id="ARBA00022806"/>
    </source>
</evidence>
<gene>
    <name evidence="11 14" type="primary">recD</name>
    <name evidence="14" type="ORF">H1S06_10845</name>
</gene>
<evidence type="ECO:0000259" key="12">
    <source>
        <dbReference type="Pfam" id="PF13538"/>
    </source>
</evidence>
<dbReference type="PANTHER" id="PTHR43788:SF6">
    <property type="entry name" value="DNA HELICASE B"/>
    <property type="match status" value="1"/>
</dbReference>
<reference evidence="14 15" key="1">
    <citation type="submission" date="2020-07" db="EMBL/GenBank/DDBJ databases">
        <title>Bacterium isolated from marien macroalgae.</title>
        <authorList>
            <person name="Zhu K."/>
            <person name="Lu D."/>
            <person name="Du Z."/>
        </authorList>
    </citation>
    <scope>NUCLEOTIDE SEQUENCE [LARGE SCALE GENOMIC DNA]</scope>
    <source>
        <strain evidence="14 15">3-1745</strain>
    </source>
</reference>
<dbReference type="InterPro" id="IPR050534">
    <property type="entry name" value="Coronavir_polyprotein_1ab"/>
</dbReference>
<dbReference type="InterPro" id="IPR049550">
    <property type="entry name" value="RecD_N"/>
</dbReference>
<dbReference type="GO" id="GO:0008854">
    <property type="term" value="F:exodeoxyribonuclease V activity"/>
    <property type="evidence" value="ECO:0007669"/>
    <property type="project" value="InterPro"/>
</dbReference>
<evidence type="ECO:0000259" key="13">
    <source>
        <dbReference type="Pfam" id="PF21185"/>
    </source>
</evidence>
<keyword evidence="15" id="KW-1185">Reference proteome</keyword>
<evidence type="ECO:0000256" key="4">
    <source>
        <dbReference type="ARBA" id="ARBA00022801"/>
    </source>
</evidence>
<dbReference type="InterPro" id="IPR041851">
    <property type="entry name" value="RecD_N_sf"/>
</dbReference>
<comment type="miscellaneous">
    <text evidence="11">In the RecBCD complex, RecB has a slow 3'-5' helicase, an exonuclease activity and loads RecA onto ssDNA, RecD has a fast 5'-3' helicase activity, while RecC stimulates the ATPase and processivity of the RecB helicase and contributes to recognition of the Chi site.</text>
</comment>
<dbReference type="RefSeq" id="WP_181740043.1">
    <property type="nucleotide sequence ID" value="NZ_JACEMT010000050.1"/>
</dbReference>
<dbReference type="AlphaFoldDB" id="A0A7W2ACU1"/>
<keyword evidence="10 11" id="KW-0413">Isomerase</keyword>
<dbReference type="Pfam" id="PF21185">
    <property type="entry name" value="RecD_N"/>
    <property type="match status" value="1"/>
</dbReference>
<dbReference type="GO" id="GO:0017116">
    <property type="term" value="F:single-stranded DNA helicase activity"/>
    <property type="evidence" value="ECO:0007669"/>
    <property type="project" value="TreeGrafter"/>
</dbReference>
<keyword evidence="4 11" id="KW-0378">Hydrolase</keyword>
<evidence type="ECO:0000313" key="14">
    <source>
        <dbReference type="EMBL" id="MBA4502859.1"/>
    </source>
</evidence>
<dbReference type="InterPro" id="IPR006344">
    <property type="entry name" value="RecD"/>
</dbReference>
<evidence type="ECO:0000256" key="6">
    <source>
        <dbReference type="ARBA" id="ARBA00022839"/>
    </source>
</evidence>
<dbReference type="Pfam" id="PF13538">
    <property type="entry name" value="UvrD_C_2"/>
    <property type="match status" value="1"/>
</dbReference>
<comment type="subunit">
    <text evidence="11">Heterotrimer of RecB, RecC and RecD. All subunits contribute to DNA-binding.</text>
</comment>
<dbReference type="Pfam" id="PF13245">
    <property type="entry name" value="AAA_19"/>
    <property type="match status" value="1"/>
</dbReference>
<keyword evidence="9 11" id="KW-0234">DNA repair</keyword>
<dbReference type="Gene3D" id="1.10.10.1020">
    <property type="entry name" value="RecBCD complex, subunit RecD, N-terminal domain"/>
    <property type="match status" value="1"/>
</dbReference>
<feature type="binding site" evidence="11">
    <location>
        <begin position="211"/>
        <end position="218"/>
    </location>
    <ligand>
        <name>ATP</name>
        <dbReference type="ChEBI" id="CHEBI:30616"/>
    </ligand>
</feature>
<dbReference type="Gene3D" id="3.40.50.300">
    <property type="entry name" value="P-loop containing nucleotide triphosphate hydrolases"/>
    <property type="match status" value="3"/>
</dbReference>
<keyword evidence="5 11" id="KW-0347">Helicase</keyword>
<keyword evidence="3 11" id="KW-0227">DNA damage</keyword>
<dbReference type="GO" id="GO:0043139">
    <property type="term" value="F:5'-3' DNA helicase activity"/>
    <property type="evidence" value="ECO:0007669"/>
    <property type="project" value="UniProtKB-UniRule"/>
</dbReference>
<dbReference type="GO" id="GO:0000724">
    <property type="term" value="P:double-strand break repair via homologous recombination"/>
    <property type="evidence" value="ECO:0007669"/>
    <property type="project" value="UniProtKB-UniRule"/>
</dbReference>
<comment type="catalytic activity">
    <reaction evidence="11">
        <text>ATP + H2O = ADP + phosphate + H(+)</text>
        <dbReference type="Rhea" id="RHEA:13065"/>
        <dbReference type="ChEBI" id="CHEBI:15377"/>
        <dbReference type="ChEBI" id="CHEBI:15378"/>
        <dbReference type="ChEBI" id="CHEBI:30616"/>
        <dbReference type="ChEBI" id="CHEBI:43474"/>
        <dbReference type="ChEBI" id="CHEBI:456216"/>
        <dbReference type="EC" id="5.6.2.3"/>
    </reaction>
</comment>
<name>A0A7W2ACU1_9GAMM</name>